<keyword evidence="2" id="KW-0964">Secreted</keyword>
<gene>
    <name evidence="6" type="ORF">GEZ69_07395</name>
</gene>
<evidence type="ECO:0000256" key="2">
    <source>
        <dbReference type="ARBA" id="ARBA00022525"/>
    </source>
</evidence>
<evidence type="ECO:0000313" key="7">
    <source>
        <dbReference type="Proteomes" id="UP000477834"/>
    </source>
</evidence>
<dbReference type="AlphaFoldDB" id="A0A6L5H4Q9"/>
<evidence type="ECO:0000313" key="6">
    <source>
        <dbReference type="EMBL" id="MQQ64251.1"/>
    </source>
</evidence>
<dbReference type="NCBIfam" id="TIGR01167">
    <property type="entry name" value="LPXTG_anchor"/>
    <property type="match status" value="1"/>
</dbReference>
<keyword evidence="1" id="KW-0134">Cell wall</keyword>
<proteinExistence type="predicted"/>
<dbReference type="RefSeq" id="WP_261034378.1">
    <property type="nucleotide sequence ID" value="NZ_CAMHWI010000005.1"/>
</dbReference>
<keyword evidence="4" id="KW-0572">Peptidoglycan-anchor</keyword>
<dbReference type="InterPro" id="IPR019931">
    <property type="entry name" value="LPXTG_anchor"/>
</dbReference>
<evidence type="ECO:0000256" key="1">
    <source>
        <dbReference type="ARBA" id="ARBA00022512"/>
    </source>
</evidence>
<dbReference type="Proteomes" id="UP000477834">
    <property type="component" value="Unassembled WGS sequence"/>
</dbReference>
<keyword evidence="3" id="KW-0732">Signal</keyword>
<name>A0A6L5H4Q9_STRMT</name>
<dbReference type="Pfam" id="PF00746">
    <property type="entry name" value="Gram_pos_anchor"/>
    <property type="match status" value="1"/>
</dbReference>
<accession>A0A6L5H4Q9</accession>
<comment type="caution">
    <text evidence="6">The sequence shown here is derived from an EMBL/GenBank/DDBJ whole genome shotgun (WGS) entry which is preliminary data.</text>
</comment>
<sequence>MEDKKELPNTSGKDNVVVTSLGFLGLFFGALPFVKRKN</sequence>
<organism evidence="6 7">
    <name type="scientific">Streptococcus mitis</name>
    <dbReference type="NCBI Taxonomy" id="28037"/>
    <lineage>
        <taxon>Bacteria</taxon>
        <taxon>Bacillati</taxon>
        <taxon>Bacillota</taxon>
        <taxon>Bacilli</taxon>
        <taxon>Lactobacillales</taxon>
        <taxon>Streptococcaceae</taxon>
        <taxon>Streptococcus</taxon>
        <taxon>Streptococcus mitis group</taxon>
    </lineage>
</organism>
<dbReference type="EMBL" id="WIKE01000008">
    <property type="protein sequence ID" value="MQQ64251.1"/>
    <property type="molecule type" value="Genomic_DNA"/>
</dbReference>
<evidence type="ECO:0000259" key="5">
    <source>
        <dbReference type="Pfam" id="PF00746"/>
    </source>
</evidence>
<reference evidence="6 7" key="1">
    <citation type="submission" date="2019-10" db="EMBL/GenBank/DDBJ databases">
        <title>Streptococcus mitis of the oral and urogenital tracts.</title>
        <authorList>
            <person name="Price T."/>
            <person name="Mores C.R."/>
            <person name="Putonti C."/>
            <person name="Wolfe A.J."/>
        </authorList>
    </citation>
    <scope>NUCLEOTIDE SEQUENCE [LARGE SCALE GENOMIC DNA]</scope>
    <source>
        <strain evidence="6 7">SM05</strain>
    </source>
</reference>
<feature type="domain" description="Gram-positive cocci surface proteins LPxTG" evidence="5">
    <location>
        <begin position="4"/>
        <end position="38"/>
    </location>
</feature>
<evidence type="ECO:0000256" key="4">
    <source>
        <dbReference type="ARBA" id="ARBA00023088"/>
    </source>
</evidence>
<protein>
    <submittedName>
        <fullName evidence="6">LPXTG cell wall anchor domain-containing protein</fullName>
    </submittedName>
</protein>
<evidence type="ECO:0000256" key="3">
    <source>
        <dbReference type="ARBA" id="ARBA00022729"/>
    </source>
</evidence>